<dbReference type="AlphaFoldDB" id="K0R382"/>
<feature type="region of interest" description="Disordered" evidence="1">
    <location>
        <begin position="14"/>
        <end position="43"/>
    </location>
</feature>
<comment type="caution">
    <text evidence="2">The sequence shown here is derived from an EMBL/GenBank/DDBJ whole genome shotgun (WGS) entry which is preliminary data.</text>
</comment>
<keyword evidence="3" id="KW-1185">Reference proteome</keyword>
<accession>K0R382</accession>
<gene>
    <name evidence="2" type="ORF">THAOC_34627</name>
</gene>
<feature type="non-terminal residue" evidence="2">
    <location>
        <position position="116"/>
    </location>
</feature>
<sequence>MDFDADRIYYSHQNLHQQASSSAGDGAAAAPSSSAAALDEEDRQVDADALRRHYREFLSELELACEVADAPFQGRQMRRKGRGALDGWADSSPGFKYKTGAVSVGLGLGTTDRAPT</sequence>
<name>K0R382_THAOC</name>
<dbReference type="Proteomes" id="UP000266841">
    <property type="component" value="Unassembled WGS sequence"/>
</dbReference>
<protein>
    <submittedName>
        <fullName evidence="2">Uncharacterized protein</fullName>
    </submittedName>
</protein>
<reference evidence="2 3" key="1">
    <citation type="journal article" date="2012" name="Genome Biol.">
        <title>Genome and low-iron response of an oceanic diatom adapted to chronic iron limitation.</title>
        <authorList>
            <person name="Lommer M."/>
            <person name="Specht M."/>
            <person name="Roy A.S."/>
            <person name="Kraemer L."/>
            <person name="Andreson R."/>
            <person name="Gutowska M.A."/>
            <person name="Wolf J."/>
            <person name="Bergner S.V."/>
            <person name="Schilhabel M.B."/>
            <person name="Klostermeier U.C."/>
            <person name="Beiko R.G."/>
            <person name="Rosenstiel P."/>
            <person name="Hippler M."/>
            <person name="Laroche J."/>
        </authorList>
    </citation>
    <scope>NUCLEOTIDE SEQUENCE [LARGE SCALE GENOMIC DNA]</scope>
    <source>
        <strain evidence="2 3">CCMP1005</strain>
    </source>
</reference>
<feature type="compositionally biased region" description="Low complexity" evidence="1">
    <location>
        <begin position="19"/>
        <end position="37"/>
    </location>
</feature>
<evidence type="ECO:0000256" key="1">
    <source>
        <dbReference type="SAM" id="MobiDB-lite"/>
    </source>
</evidence>
<dbReference type="EMBL" id="AGNL01047599">
    <property type="protein sequence ID" value="EJK46690.1"/>
    <property type="molecule type" value="Genomic_DNA"/>
</dbReference>
<proteinExistence type="predicted"/>
<evidence type="ECO:0000313" key="2">
    <source>
        <dbReference type="EMBL" id="EJK46690.1"/>
    </source>
</evidence>
<organism evidence="2 3">
    <name type="scientific">Thalassiosira oceanica</name>
    <name type="common">Marine diatom</name>
    <dbReference type="NCBI Taxonomy" id="159749"/>
    <lineage>
        <taxon>Eukaryota</taxon>
        <taxon>Sar</taxon>
        <taxon>Stramenopiles</taxon>
        <taxon>Ochrophyta</taxon>
        <taxon>Bacillariophyta</taxon>
        <taxon>Coscinodiscophyceae</taxon>
        <taxon>Thalassiosirophycidae</taxon>
        <taxon>Thalassiosirales</taxon>
        <taxon>Thalassiosiraceae</taxon>
        <taxon>Thalassiosira</taxon>
    </lineage>
</organism>
<evidence type="ECO:0000313" key="3">
    <source>
        <dbReference type="Proteomes" id="UP000266841"/>
    </source>
</evidence>